<evidence type="ECO:0000313" key="12">
    <source>
        <dbReference type="Proteomes" id="UP000183898"/>
    </source>
</evidence>
<dbReference type="AlphaFoldDB" id="A0A1H4AXA5"/>
<feature type="domain" description="MotA/TolQ/ExbB proton channel" evidence="10">
    <location>
        <begin position="81"/>
        <end position="193"/>
    </location>
</feature>
<reference evidence="11 12" key="1">
    <citation type="submission" date="2016-10" db="EMBL/GenBank/DDBJ databases">
        <authorList>
            <person name="de Groot N.N."/>
        </authorList>
    </citation>
    <scope>NUCLEOTIDE SEQUENCE [LARGE SCALE GENOMIC DNA]</scope>
    <source>
        <strain evidence="11 12">Nl18</strain>
    </source>
</reference>
<feature type="transmembrane region" description="Helical" evidence="9">
    <location>
        <begin position="113"/>
        <end position="140"/>
    </location>
</feature>
<dbReference type="GO" id="GO:0005886">
    <property type="term" value="C:plasma membrane"/>
    <property type="evidence" value="ECO:0007669"/>
    <property type="project" value="UniProtKB-SubCell"/>
</dbReference>
<protein>
    <submittedName>
        <fullName evidence="11">Outer membrane transport energization protein ExbB</fullName>
    </submittedName>
</protein>
<dbReference type="GO" id="GO:0017038">
    <property type="term" value="P:protein import"/>
    <property type="evidence" value="ECO:0007669"/>
    <property type="project" value="TreeGrafter"/>
</dbReference>
<dbReference type="Proteomes" id="UP000183898">
    <property type="component" value="Unassembled WGS sequence"/>
</dbReference>
<keyword evidence="7 9" id="KW-0472">Membrane</keyword>
<dbReference type="InterPro" id="IPR050790">
    <property type="entry name" value="ExbB/TolQ_transport"/>
</dbReference>
<evidence type="ECO:0000256" key="3">
    <source>
        <dbReference type="ARBA" id="ARBA00022475"/>
    </source>
</evidence>
<evidence type="ECO:0000256" key="5">
    <source>
        <dbReference type="ARBA" id="ARBA00022927"/>
    </source>
</evidence>
<keyword evidence="2 8" id="KW-0813">Transport</keyword>
<keyword evidence="6 9" id="KW-1133">Transmembrane helix</keyword>
<comment type="subcellular location">
    <subcellularLocation>
        <location evidence="1">Cell membrane</location>
        <topology evidence="1">Multi-pass membrane protein</topology>
    </subcellularLocation>
    <subcellularLocation>
        <location evidence="8">Membrane</location>
        <topology evidence="8">Multi-pass membrane protein</topology>
    </subcellularLocation>
</comment>
<gene>
    <name evidence="11" type="ORF">SAMN05216404_10329</name>
</gene>
<proteinExistence type="inferred from homology"/>
<accession>A0A1H4AXA5</accession>
<sequence>MQELNATWTALKLGGFTVLPLSLLAVIALAIMLEKAFIYWKFARLSHDLLNLVETYGFAWADLEKILSGLDDRHYYKRFFEVVISNRHHPSWWTESRAADEAQLIETSLGRRLWVLETIVTAAPLLGLVGTVIGMMRAFQVIGGEGVVNPTAVTGGVAEALIATVVGLLIALIALFGFNYFSRLQSQTMDEMERLGTRLIDHIRLDQEESGHEAA</sequence>
<dbReference type="RefSeq" id="WP_011381597.1">
    <property type="nucleotide sequence ID" value="NZ_FNQL01000008.1"/>
</dbReference>
<comment type="similarity">
    <text evidence="8">Belongs to the exbB/tolQ family.</text>
</comment>
<keyword evidence="3" id="KW-1003">Cell membrane</keyword>
<evidence type="ECO:0000259" key="10">
    <source>
        <dbReference type="Pfam" id="PF01618"/>
    </source>
</evidence>
<feature type="transmembrane region" description="Helical" evidence="9">
    <location>
        <begin position="160"/>
        <end position="181"/>
    </location>
</feature>
<keyword evidence="5 8" id="KW-0653">Protein transport</keyword>
<dbReference type="OMA" id="FWVLETI"/>
<evidence type="ECO:0000256" key="2">
    <source>
        <dbReference type="ARBA" id="ARBA00022448"/>
    </source>
</evidence>
<keyword evidence="4 9" id="KW-0812">Transmembrane</keyword>
<feature type="transmembrane region" description="Helical" evidence="9">
    <location>
        <begin position="13"/>
        <end position="33"/>
    </location>
</feature>
<evidence type="ECO:0000256" key="6">
    <source>
        <dbReference type="ARBA" id="ARBA00022989"/>
    </source>
</evidence>
<evidence type="ECO:0000256" key="8">
    <source>
        <dbReference type="RuleBase" id="RU004057"/>
    </source>
</evidence>
<evidence type="ECO:0000256" key="9">
    <source>
        <dbReference type="SAM" id="Phobius"/>
    </source>
</evidence>
<dbReference type="PANTHER" id="PTHR30625">
    <property type="entry name" value="PROTEIN TOLQ"/>
    <property type="match status" value="1"/>
</dbReference>
<evidence type="ECO:0000256" key="1">
    <source>
        <dbReference type="ARBA" id="ARBA00004651"/>
    </source>
</evidence>
<dbReference type="EMBL" id="FOCT01000003">
    <property type="protein sequence ID" value="SEN17849.1"/>
    <property type="molecule type" value="Genomic_DNA"/>
</dbReference>
<organism evidence="11 12">
    <name type="scientific">Nitrosospira multiformis</name>
    <dbReference type="NCBI Taxonomy" id="1231"/>
    <lineage>
        <taxon>Bacteria</taxon>
        <taxon>Pseudomonadati</taxon>
        <taxon>Pseudomonadota</taxon>
        <taxon>Betaproteobacteria</taxon>
        <taxon>Nitrosomonadales</taxon>
        <taxon>Nitrosomonadaceae</taxon>
        <taxon>Nitrosospira</taxon>
    </lineage>
</organism>
<dbReference type="InterPro" id="IPR002898">
    <property type="entry name" value="MotA_ExbB_proton_chnl"/>
</dbReference>
<name>A0A1H4AXA5_9PROT</name>
<evidence type="ECO:0000256" key="7">
    <source>
        <dbReference type="ARBA" id="ARBA00023136"/>
    </source>
</evidence>
<dbReference type="Pfam" id="PF01618">
    <property type="entry name" value="MotA_ExbB"/>
    <property type="match status" value="1"/>
</dbReference>
<dbReference type="PANTHER" id="PTHR30625:SF15">
    <property type="entry name" value="BIOPOLYMER TRANSPORT PROTEIN EXBB"/>
    <property type="match status" value="1"/>
</dbReference>
<evidence type="ECO:0000313" key="11">
    <source>
        <dbReference type="EMBL" id="SEN17849.1"/>
    </source>
</evidence>
<evidence type="ECO:0000256" key="4">
    <source>
        <dbReference type="ARBA" id="ARBA00022692"/>
    </source>
</evidence>